<dbReference type="Proteomes" id="UP001227230">
    <property type="component" value="Chromosome 14"/>
</dbReference>
<dbReference type="Pfam" id="PF07714">
    <property type="entry name" value="PK_Tyr_Ser-Thr"/>
    <property type="match status" value="1"/>
</dbReference>
<evidence type="ECO:0000256" key="2">
    <source>
        <dbReference type="ARBA" id="ARBA00022679"/>
    </source>
</evidence>
<evidence type="ECO:0000256" key="8">
    <source>
        <dbReference type="ARBA" id="ARBA00023170"/>
    </source>
</evidence>
<evidence type="ECO:0000259" key="14">
    <source>
        <dbReference type="PROSITE" id="PS50011"/>
    </source>
</evidence>
<evidence type="ECO:0000313" key="16">
    <source>
        <dbReference type="EMBL" id="WKA03794.1"/>
    </source>
</evidence>
<dbReference type="Gene3D" id="1.10.510.10">
    <property type="entry name" value="Transferase(Phosphotransferase) domain 1"/>
    <property type="match status" value="1"/>
</dbReference>
<evidence type="ECO:0000256" key="6">
    <source>
        <dbReference type="ARBA" id="ARBA00022777"/>
    </source>
</evidence>
<evidence type="ECO:0000256" key="7">
    <source>
        <dbReference type="ARBA" id="ARBA00022840"/>
    </source>
</evidence>
<evidence type="ECO:0000313" key="17">
    <source>
        <dbReference type="Proteomes" id="UP001227230"/>
    </source>
</evidence>
<dbReference type="Gene3D" id="3.30.430.20">
    <property type="entry name" value="Gnk2 domain, C-X8-C-X2-C motif"/>
    <property type="match status" value="2"/>
</dbReference>
<evidence type="ECO:0000256" key="4">
    <source>
        <dbReference type="ARBA" id="ARBA00022737"/>
    </source>
</evidence>
<feature type="compositionally biased region" description="Low complexity" evidence="11">
    <location>
        <begin position="632"/>
        <end position="646"/>
    </location>
</feature>
<dbReference type="InterPro" id="IPR052059">
    <property type="entry name" value="CR_Ser/Thr_kinase"/>
</dbReference>
<evidence type="ECO:0000256" key="5">
    <source>
        <dbReference type="ARBA" id="ARBA00022741"/>
    </source>
</evidence>
<evidence type="ECO:0000259" key="15">
    <source>
        <dbReference type="PROSITE" id="PS51473"/>
    </source>
</evidence>
<feature type="domain" description="Gnk2-homologous" evidence="15">
    <location>
        <begin position="130"/>
        <end position="235"/>
    </location>
</feature>
<dbReference type="PROSITE" id="PS00108">
    <property type="entry name" value="PROTEIN_KINASE_ST"/>
    <property type="match status" value="1"/>
</dbReference>
<dbReference type="PANTHER" id="PTHR47973">
    <property type="entry name" value="CYSTEINE-RICH RECEPTOR-LIKE PROTEIN KINASE 3"/>
    <property type="match status" value="1"/>
</dbReference>
<keyword evidence="1" id="KW-0723">Serine/threonine-protein kinase</keyword>
<evidence type="ECO:0000256" key="1">
    <source>
        <dbReference type="ARBA" id="ARBA00022527"/>
    </source>
</evidence>
<dbReference type="Pfam" id="PF01657">
    <property type="entry name" value="Stress-antifung"/>
    <property type="match status" value="2"/>
</dbReference>
<keyword evidence="8" id="KW-0675">Receptor</keyword>
<keyword evidence="17" id="KW-1185">Reference proteome</keyword>
<keyword evidence="5 10" id="KW-0547">Nucleotide-binding</keyword>
<feature type="compositionally biased region" description="Polar residues" evidence="11">
    <location>
        <begin position="647"/>
        <end position="660"/>
    </location>
</feature>
<dbReference type="SUPFAM" id="SSF56112">
    <property type="entry name" value="Protein kinase-like (PK-like)"/>
    <property type="match status" value="1"/>
</dbReference>
<dbReference type="InterPro" id="IPR001245">
    <property type="entry name" value="Ser-Thr/Tyr_kinase_cat_dom"/>
</dbReference>
<keyword evidence="3 13" id="KW-0732">Signal</keyword>
<protein>
    <recommendedName>
        <fullName evidence="18">Cysteine-rich receptor-like protein kinase 29</fullName>
    </recommendedName>
</protein>
<evidence type="ECO:0000256" key="3">
    <source>
        <dbReference type="ARBA" id="ARBA00022729"/>
    </source>
</evidence>
<keyword evidence="7 10" id="KW-0067">ATP-binding</keyword>
<keyword evidence="12" id="KW-0472">Membrane</keyword>
<dbReference type="Gene3D" id="3.30.200.20">
    <property type="entry name" value="Phosphorylase Kinase, domain 1"/>
    <property type="match status" value="1"/>
</dbReference>
<evidence type="ECO:0000256" key="11">
    <source>
        <dbReference type="SAM" id="MobiDB-lite"/>
    </source>
</evidence>
<feature type="signal peptide" evidence="13">
    <location>
        <begin position="1"/>
        <end position="19"/>
    </location>
</feature>
<evidence type="ECO:0000256" key="12">
    <source>
        <dbReference type="SAM" id="Phobius"/>
    </source>
</evidence>
<feature type="region of interest" description="Disordered" evidence="11">
    <location>
        <begin position="630"/>
        <end position="660"/>
    </location>
</feature>
<dbReference type="CDD" id="cd23509">
    <property type="entry name" value="Gnk2-like"/>
    <property type="match status" value="2"/>
</dbReference>
<feature type="transmembrane region" description="Helical" evidence="12">
    <location>
        <begin position="274"/>
        <end position="296"/>
    </location>
</feature>
<keyword evidence="9" id="KW-0325">Glycoprotein</keyword>
<keyword evidence="6" id="KW-0418">Kinase</keyword>
<dbReference type="PROSITE" id="PS50011">
    <property type="entry name" value="PROTEIN_KINASE_DOM"/>
    <property type="match status" value="1"/>
</dbReference>
<evidence type="ECO:0000256" key="9">
    <source>
        <dbReference type="ARBA" id="ARBA00023180"/>
    </source>
</evidence>
<feature type="chain" id="PRO_5045347917" description="Cysteine-rich receptor-like protein kinase 29" evidence="13">
    <location>
        <begin position="20"/>
        <end position="660"/>
    </location>
</feature>
<keyword evidence="2" id="KW-0808">Transferase</keyword>
<reference evidence="16 17" key="1">
    <citation type="journal article" date="2023" name="Hortic Res">
        <title>The complete reference genome for grapevine (Vitis vinifera L.) genetics and breeding.</title>
        <authorList>
            <person name="Shi X."/>
            <person name="Cao S."/>
            <person name="Wang X."/>
            <person name="Huang S."/>
            <person name="Wang Y."/>
            <person name="Liu Z."/>
            <person name="Liu W."/>
            <person name="Leng X."/>
            <person name="Peng Y."/>
            <person name="Wang N."/>
            <person name="Wang Y."/>
            <person name="Ma Z."/>
            <person name="Xu X."/>
            <person name="Zhang F."/>
            <person name="Xue H."/>
            <person name="Zhong H."/>
            <person name="Wang Y."/>
            <person name="Zhang K."/>
            <person name="Velt A."/>
            <person name="Avia K."/>
            <person name="Holtgrawe D."/>
            <person name="Grimplet J."/>
            <person name="Matus J.T."/>
            <person name="Ware D."/>
            <person name="Wu X."/>
            <person name="Wang H."/>
            <person name="Liu C."/>
            <person name="Fang Y."/>
            <person name="Rustenholz C."/>
            <person name="Cheng Z."/>
            <person name="Xiao H."/>
            <person name="Zhou Y."/>
        </authorList>
    </citation>
    <scope>NUCLEOTIDE SEQUENCE [LARGE SCALE GENOMIC DNA]</scope>
    <source>
        <strain evidence="17">cv. Pinot noir / PN40024</strain>
        <tissue evidence="16">Leaf</tissue>
    </source>
</reference>
<gene>
    <name evidence="16" type="ORF">VitviT2T_021883</name>
</gene>
<dbReference type="PROSITE" id="PS00107">
    <property type="entry name" value="PROTEIN_KINASE_ATP"/>
    <property type="match status" value="1"/>
</dbReference>
<evidence type="ECO:0008006" key="18">
    <source>
        <dbReference type="Google" id="ProtNLM"/>
    </source>
</evidence>
<keyword evidence="12" id="KW-1133">Transmembrane helix</keyword>
<name>A0ABY9DAD8_VITVI</name>
<dbReference type="InterPro" id="IPR011009">
    <property type="entry name" value="Kinase-like_dom_sf"/>
</dbReference>
<dbReference type="InterPro" id="IPR017441">
    <property type="entry name" value="Protein_kinase_ATP_BS"/>
</dbReference>
<sequence length="660" mass="72979">MPSPLRRCLVFLFPLLSLAYEDPRANLCDGTITYAPNSTFSSNLDRALQTLQNTTASNGFATTIAGSISQTVTALALCRATITPSDCQLCIDAATSGIRNVCPNGTAAQVWYTLCMLRYSSQNFVNKTDYTIAFILVDTRDAPDPDHYDAKTKMLMQNLSSTAGVSERRYAVGRTTAPENRTLYGYVDCTRDVDGDSCKRCLLTTTSAVDSCCLDRWAVWIATPTCNIQFDMDPVHDDWVNGPYINTDTTPSPALAPALAAYNHAGSGSRVIKIAVALTVGTVGIVVLAVVVLCVVKWRKRDEVEREGFEVAEEDSEGIGTRSFLYDLEVLVAATDNFCLANRLGAGGFGSVYKGVMENGEEIAVKKLAPGSTQGREEFSTEVRLLLKLQHRNLVRLFGCCVEGENMMLVYEYLHNKSLDRLIFDKSKSALLDWTKRYNIIIGVARGLLYLHEDSQLRIIHRDIKASNILLDGLMNAKISDFGLAKLINDEQTHHRTQRIVGTFGYMAPEYASRGFMSSKIDVFSFGVLILEIISGRKNYDMEFDEQDWELLKLAWRLEEEGRLTDLVDVTIGSFPLDHVLKCIRIGLLCCQRSIRARPTMSSTILMLLNDSATMSNGGTHDYQNISDRVSPHNNSNAPANPENGSFSMNSITFSSANGR</sequence>
<dbReference type="InterPro" id="IPR008271">
    <property type="entry name" value="Ser/Thr_kinase_AS"/>
</dbReference>
<dbReference type="PROSITE" id="PS51473">
    <property type="entry name" value="GNK2"/>
    <property type="match status" value="2"/>
</dbReference>
<dbReference type="SMART" id="SM00220">
    <property type="entry name" value="S_TKc"/>
    <property type="match status" value="1"/>
</dbReference>
<evidence type="ECO:0000256" key="10">
    <source>
        <dbReference type="PROSITE-ProRule" id="PRU10141"/>
    </source>
</evidence>
<dbReference type="InterPro" id="IPR000719">
    <property type="entry name" value="Prot_kinase_dom"/>
</dbReference>
<dbReference type="InterPro" id="IPR002902">
    <property type="entry name" value="GNK2"/>
</dbReference>
<dbReference type="EMBL" id="CP126661">
    <property type="protein sequence ID" value="WKA03794.1"/>
    <property type="molecule type" value="Genomic_DNA"/>
</dbReference>
<evidence type="ECO:0000256" key="13">
    <source>
        <dbReference type="SAM" id="SignalP"/>
    </source>
</evidence>
<keyword evidence="4" id="KW-0677">Repeat</keyword>
<accession>A0ABY9DAD8</accession>
<keyword evidence="12" id="KW-0812">Transmembrane</keyword>
<organism evidence="16 17">
    <name type="scientific">Vitis vinifera</name>
    <name type="common">Grape</name>
    <dbReference type="NCBI Taxonomy" id="29760"/>
    <lineage>
        <taxon>Eukaryota</taxon>
        <taxon>Viridiplantae</taxon>
        <taxon>Streptophyta</taxon>
        <taxon>Embryophyta</taxon>
        <taxon>Tracheophyta</taxon>
        <taxon>Spermatophyta</taxon>
        <taxon>Magnoliopsida</taxon>
        <taxon>eudicotyledons</taxon>
        <taxon>Gunneridae</taxon>
        <taxon>Pentapetalae</taxon>
        <taxon>rosids</taxon>
        <taxon>Vitales</taxon>
        <taxon>Vitaceae</taxon>
        <taxon>Viteae</taxon>
        <taxon>Vitis</taxon>
    </lineage>
</organism>
<proteinExistence type="predicted"/>
<dbReference type="CDD" id="cd14066">
    <property type="entry name" value="STKc_IRAK"/>
    <property type="match status" value="1"/>
</dbReference>
<dbReference type="InterPro" id="IPR038408">
    <property type="entry name" value="GNK2_sf"/>
</dbReference>
<feature type="domain" description="Gnk2-homologous" evidence="15">
    <location>
        <begin position="22"/>
        <end position="124"/>
    </location>
</feature>
<feature type="binding site" evidence="10">
    <location>
        <position position="367"/>
    </location>
    <ligand>
        <name>ATP</name>
        <dbReference type="ChEBI" id="CHEBI:30616"/>
    </ligand>
</feature>
<feature type="domain" description="Protein kinase" evidence="14">
    <location>
        <begin position="338"/>
        <end position="624"/>
    </location>
</feature>